<accession>W8C771</accession>
<evidence type="ECO:0000256" key="2">
    <source>
        <dbReference type="SAM" id="SignalP"/>
    </source>
</evidence>
<proteinExistence type="evidence at transcript level"/>
<dbReference type="OrthoDB" id="7477138at2759"/>
<dbReference type="EMBL" id="GAMC01003804">
    <property type="protein sequence ID" value="JAC02752.1"/>
    <property type="molecule type" value="mRNA"/>
</dbReference>
<evidence type="ECO:0000313" key="3">
    <source>
        <dbReference type="EMBL" id="JAC02752.1"/>
    </source>
</evidence>
<name>W8C771_CERCA</name>
<feature type="signal peptide" evidence="2">
    <location>
        <begin position="1"/>
        <end position="47"/>
    </location>
</feature>
<feature type="compositionally biased region" description="Polar residues" evidence="1">
    <location>
        <begin position="232"/>
        <end position="245"/>
    </location>
</feature>
<keyword evidence="2" id="KW-0732">Signal</keyword>
<organism evidence="3">
    <name type="scientific">Ceratitis capitata</name>
    <name type="common">Mediterranean fruit fly</name>
    <name type="synonym">Tephritis capitata</name>
    <dbReference type="NCBI Taxonomy" id="7213"/>
    <lineage>
        <taxon>Eukaryota</taxon>
        <taxon>Metazoa</taxon>
        <taxon>Ecdysozoa</taxon>
        <taxon>Arthropoda</taxon>
        <taxon>Hexapoda</taxon>
        <taxon>Insecta</taxon>
        <taxon>Pterygota</taxon>
        <taxon>Neoptera</taxon>
        <taxon>Endopterygota</taxon>
        <taxon>Diptera</taxon>
        <taxon>Brachycera</taxon>
        <taxon>Muscomorpha</taxon>
        <taxon>Tephritoidea</taxon>
        <taxon>Tephritidae</taxon>
        <taxon>Ceratitis</taxon>
        <taxon>Ceratitis</taxon>
    </lineage>
</organism>
<feature type="region of interest" description="Disordered" evidence="1">
    <location>
        <begin position="194"/>
        <end position="249"/>
    </location>
</feature>
<reference evidence="3" key="1">
    <citation type="submission" date="2013-07" db="EMBL/GenBank/DDBJ databases">
        <authorList>
            <person name="Geib S."/>
        </authorList>
    </citation>
    <scope>NUCLEOTIDE SEQUENCE</scope>
</reference>
<protein>
    <submittedName>
        <fullName evidence="3">Uncharacterized protein</fullName>
    </submittedName>
</protein>
<feature type="chain" id="PRO_5004908907" evidence="2">
    <location>
        <begin position="48"/>
        <end position="402"/>
    </location>
</feature>
<dbReference type="AlphaFoldDB" id="W8C771"/>
<reference evidence="3" key="2">
    <citation type="journal article" date="2014" name="BMC Genomics">
        <title>A genomic perspective to assessing quality of mass-reared SIT flies used in Mediterranean fruit fly (Ceratitis capitata) eradication in California.</title>
        <authorList>
            <person name="Calla B."/>
            <person name="Hall B."/>
            <person name="Hou S."/>
            <person name="Geib S.M."/>
        </authorList>
    </citation>
    <scope>NUCLEOTIDE SEQUENCE</scope>
</reference>
<evidence type="ECO:0000256" key="1">
    <source>
        <dbReference type="SAM" id="MobiDB-lite"/>
    </source>
</evidence>
<sequence length="402" mass="46437">MFATSACFSRWSRVSNSCSRNMMFTLWPFKWTLLLLLVMFLISKVAAKWPPDPHPPIYPQYWPHRYIDDFVIDSGSFGDEKSIDGNGNAVFDKTNADEMTLRDVLQQSKVIEAPAEERRQRQLQWLGGWLFGQRQAETRRTQQEWQPMQQQRLLEQLINSQNLRMQHQQPVQTKGFRIQDADIVVYKKAPEFVPGEEKKSSAEGESDVDSSNHVGETAEKQDTLTDYDYSGDVSTANERFNTEQPPRSKRISLARNLRLDYGYIPYTAYQYDRQKELEEAKKLAVKRNKTGNMDQRTFLPSISAGAMTHLGNFFTDLSKNVHYNEKPLPLSHEEAKLLEGQHPLRELHQKITGGHEANAELLHAIRTYRPSQKIRSLVAMNPRGYHGAQFIDPNYMWVGLGK</sequence>